<gene>
    <name evidence="2" type="ORF">GN244_ATG12066</name>
    <name evidence="3" type="ORF">GN958_ATG21088</name>
</gene>
<organism evidence="2 4">
    <name type="scientific">Phytophthora infestans</name>
    <name type="common">Potato late blight agent</name>
    <name type="synonym">Botrytis infestans</name>
    <dbReference type="NCBI Taxonomy" id="4787"/>
    <lineage>
        <taxon>Eukaryota</taxon>
        <taxon>Sar</taxon>
        <taxon>Stramenopiles</taxon>
        <taxon>Oomycota</taxon>
        <taxon>Peronosporomycetes</taxon>
        <taxon>Peronosporales</taxon>
        <taxon>Peronosporaceae</taxon>
        <taxon>Phytophthora</taxon>
    </lineage>
</organism>
<feature type="compositionally biased region" description="Polar residues" evidence="1">
    <location>
        <begin position="67"/>
        <end position="89"/>
    </location>
</feature>
<name>A0A833SZ51_PHYIN</name>
<reference evidence="2" key="1">
    <citation type="submission" date="2020-04" db="EMBL/GenBank/DDBJ databases">
        <title>Hybrid Assembly of Korean Phytophthora infestans isolates.</title>
        <authorList>
            <person name="Prokchorchik M."/>
            <person name="Lee Y."/>
            <person name="Seo J."/>
            <person name="Cho J.-H."/>
            <person name="Park Y.-E."/>
            <person name="Jang D.-C."/>
            <person name="Im J.-S."/>
            <person name="Choi J.-G."/>
            <person name="Park H.-J."/>
            <person name="Lee G.-B."/>
            <person name="Lee Y.-G."/>
            <person name="Hong S.-Y."/>
            <person name="Cho K."/>
            <person name="Sohn K.H."/>
        </authorList>
    </citation>
    <scope>NUCLEOTIDE SEQUENCE</scope>
    <source>
        <strain evidence="2">KR_1_A1</strain>
        <strain evidence="3">KR_2_A2</strain>
    </source>
</reference>
<accession>A0A833SZ51</accession>
<evidence type="ECO:0000256" key="1">
    <source>
        <dbReference type="SAM" id="MobiDB-lite"/>
    </source>
</evidence>
<dbReference type="Proteomes" id="UP000704712">
    <property type="component" value="Unassembled WGS sequence"/>
</dbReference>
<sequence length="89" mass="9406">MAKVWMTGVTKGAALGHAETNRKPTRKPRKAAVIRAAKKERAASHVATGTIGATDTLRREPTAMSMEESSGAQSRARQSNLTAGVTTTQ</sequence>
<keyword evidence="4" id="KW-1185">Reference proteome</keyword>
<proteinExistence type="predicted"/>
<protein>
    <submittedName>
        <fullName evidence="2">Uncharacterized protein</fullName>
    </submittedName>
</protein>
<evidence type="ECO:0000313" key="4">
    <source>
        <dbReference type="Proteomes" id="UP000602510"/>
    </source>
</evidence>
<feature type="region of interest" description="Disordered" evidence="1">
    <location>
        <begin position="1"/>
        <end position="89"/>
    </location>
</feature>
<evidence type="ECO:0000313" key="2">
    <source>
        <dbReference type="EMBL" id="KAF4035835.1"/>
    </source>
</evidence>
<dbReference type="EMBL" id="WSZM01000290">
    <property type="protein sequence ID" value="KAF4035835.1"/>
    <property type="molecule type" value="Genomic_DNA"/>
</dbReference>
<dbReference type="EMBL" id="JAACNO010002937">
    <property type="protein sequence ID" value="KAF4129593.1"/>
    <property type="molecule type" value="Genomic_DNA"/>
</dbReference>
<evidence type="ECO:0000313" key="3">
    <source>
        <dbReference type="EMBL" id="KAF4129593.1"/>
    </source>
</evidence>
<dbReference type="Proteomes" id="UP000602510">
    <property type="component" value="Unassembled WGS sequence"/>
</dbReference>
<feature type="compositionally biased region" description="Basic residues" evidence="1">
    <location>
        <begin position="23"/>
        <end position="36"/>
    </location>
</feature>
<dbReference type="AlphaFoldDB" id="A0A833SZ51"/>
<comment type="caution">
    <text evidence="2">The sequence shown here is derived from an EMBL/GenBank/DDBJ whole genome shotgun (WGS) entry which is preliminary data.</text>
</comment>